<feature type="region of interest" description="Disordered" evidence="1">
    <location>
        <begin position="1"/>
        <end position="55"/>
    </location>
</feature>
<name>A0A7D8YW52_9HELO</name>
<keyword evidence="3" id="KW-1185">Reference proteome</keyword>
<dbReference type="AlphaFoldDB" id="A0A7D8YW52"/>
<proteinExistence type="predicted"/>
<dbReference type="Proteomes" id="UP000481288">
    <property type="component" value="Unassembled WGS sequence"/>
</dbReference>
<evidence type="ECO:0000313" key="2">
    <source>
        <dbReference type="EMBL" id="TVY56108.1"/>
    </source>
</evidence>
<sequence length="282" mass="31506">MFENFTFGAQAQTTYDRDIPASPTDTSFSSPVEASPQSFSPLDSWESGPQQQGLNDMVHKFSNHSLSLESEEPQQSIWQETRLASPDCDMDPFTEEELTYVSTTRGMARVKHKTHSSAPDTSAMPSSNNGSVACRRLQRQLNVQLQSCSNHMRDINTLVEDMITSNSQCNLHKSASRPCLSSPPPSIHGEEEDSVVELLDYEPRQISVDEDEGFGDYEESTFIKDELSLRRACTPTGIRKYGGLRYRSSSESVGAGMVANGRTKVRCVPRMRKRNKVVRVPE</sequence>
<dbReference type="EMBL" id="QGMG01000185">
    <property type="protein sequence ID" value="TVY56108.1"/>
    <property type="molecule type" value="Genomic_DNA"/>
</dbReference>
<organism evidence="2 3">
    <name type="scientific">Lachnellula cervina</name>
    <dbReference type="NCBI Taxonomy" id="1316786"/>
    <lineage>
        <taxon>Eukaryota</taxon>
        <taxon>Fungi</taxon>
        <taxon>Dikarya</taxon>
        <taxon>Ascomycota</taxon>
        <taxon>Pezizomycotina</taxon>
        <taxon>Leotiomycetes</taxon>
        <taxon>Helotiales</taxon>
        <taxon>Lachnaceae</taxon>
        <taxon>Lachnellula</taxon>
    </lineage>
</organism>
<gene>
    <name evidence="2" type="ORF">LCER1_G003989</name>
</gene>
<evidence type="ECO:0000256" key="1">
    <source>
        <dbReference type="SAM" id="MobiDB-lite"/>
    </source>
</evidence>
<evidence type="ECO:0000313" key="3">
    <source>
        <dbReference type="Proteomes" id="UP000481288"/>
    </source>
</evidence>
<comment type="caution">
    <text evidence="2">The sequence shown here is derived from an EMBL/GenBank/DDBJ whole genome shotgun (WGS) entry which is preliminary data.</text>
</comment>
<protein>
    <submittedName>
        <fullName evidence="2">Uncharacterized protein</fullName>
    </submittedName>
</protein>
<accession>A0A7D8YW52</accession>
<feature type="compositionally biased region" description="Polar residues" evidence="1">
    <location>
        <begin position="23"/>
        <end position="54"/>
    </location>
</feature>
<reference evidence="2 3" key="1">
    <citation type="submission" date="2018-05" db="EMBL/GenBank/DDBJ databases">
        <title>Whole genome sequencing for identification of molecular markers to develop diagnostic detection tools for the regulated plant pathogen Lachnellula willkommii.</title>
        <authorList>
            <person name="Giroux E."/>
            <person name="Bilodeau G."/>
        </authorList>
    </citation>
    <scope>NUCLEOTIDE SEQUENCE [LARGE SCALE GENOMIC DNA]</scope>
    <source>
        <strain evidence="2 3">CBS 625.97</strain>
    </source>
</reference>
<dbReference type="OrthoDB" id="3910171at2759"/>